<dbReference type="EMBL" id="JAEPQZ010000003">
    <property type="protein sequence ID" value="KAG2183731.1"/>
    <property type="molecule type" value="Genomic_DNA"/>
</dbReference>
<evidence type="ECO:0000259" key="8">
    <source>
        <dbReference type="Pfam" id="PF24882"/>
    </source>
</evidence>
<keyword evidence="3 5" id="KW-0235">DNA replication</keyword>
<feature type="domain" description="Origin recognition complex subunit 2 RecA-like" evidence="7">
    <location>
        <begin position="321"/>
        <end position="484"/>
    </location>
</feature>
<evidence type="ECO:0000259" key="7">
    <source>
        <dbReference type="Pfam" id="PF04084"/>
    </source>
</evidence>
<comment type="subunit">
    <text evidence="5">Component of the origin recognition complex (ORC).</text>
</comment>
<protein>
    <recommendedName>
        <fullName evidence="5">Origin recognition complex subunit 2</fullName>
    </recommendedName>
</protein>
<comment type="caution">
    <text evidence="9">The sequence shown here is derived from an EMBL/GenBank/DDBJ whole genome shotgun (WGS) entry which is preliminary data.</text>
</comment>
<comment type="similarity">
    <text evidence="2 5">Belongs to the ORC2 family.</text>
</comment>
<dbReference type="PANTHER" id="PTHR14052:SF0">
    <property type="entry name" value="ORIGIN RECOGNITION COMPLEX SUBUNIT 2"/>
    <property type="match status" value="1"/>
</dbReference>
<dbReference type="InterPro" id="IPR056772">
    <property type="entry name" value="RecA-like_ORC2"/>
</dbReference>
<feature type="region of interest" description="Disordered" evidence="6">
    <location>
        <begin position="87"/>
        <end position="273"/>
    </location>
</feature>
<evidence type="ECO:0000256" key="2">
    <source>
        <dbReference type="ARBA" id="ARBA00007421"/>
    </source>
</evidence>
<dbReference type="OrthoDB" id="346673at2759"/>
<evidence type="ECO:0000256" key="5">
    <source>
        <dbReference type="RuleBase" id="RU368084"/>
    </source>
</evidence>
<dbReference type="InterPro" id="IPR056773">
    <property type="entry name" value="WHD_ORC2"/>
</dbReference>
<feature type="compositionally biased region" description="Polar residues" evidence="6">
    <location>
        <begin position="167"/>
        <end position="178"/>
    </location>
</feature>
<dbReference type="GO" id="GO:0003688">
    <property type="term" value="F:DNA replication origin binding"/>
    <property type="evidence" value="ECO:0007669"/>
    <property type="project" value="UniProtKB-UniRule"/>
</dbReference>
<keyword evidence="10" id="KW-1185">Reference proteome</keyword>
<feature type="compositionally biased region" description="Polar residues" evidence="6">
    <location>
        <begin position="90"/>
        <end position="99"/>
    </location>
</feature>
<comment type="function">
    <text evidence="5">Component of the origin recognition complex (ORC) that binds origins of replication. DNA-binding is ATP-dependent. ORC is required to assemble the pre-replication complex necessary to initiate DNA replication.</text>
</comment>
<evidence type="ECO:0000313" key="9">
    <source>
        <dbReference type="EMBL" id="KAG2183731.1"/>
    </source>
</evidence>
<sequence length="617" mass="69432">MDMPELIVKNQGDDEIAQHFVNTVHPKAAKREADIAKSRKLHNPQSGLVGRRRYYNAGLTVASTELAEEVPSLLKQHDDAEQILLHAPNRLNQVQNNTDEGSEVGNGNGNGNGNGSGSGSDKENGAMGRDMFGINKVKGKGVESMMKKAMATETKPPRARKQGFLTKVNSRLAASNDTRGADPSMKAGKKGNMEKNAESTQYKRKKAASNPDANENELTQTRKRKRQFERQVQKLDEKEVENSDTSESDGEQEEEEAEEESDEEQVAPKDGLEKDGYERYFQDLHTSNKTSNNTLSQLPILDPQEFKEKLSQAPKKHAKDIEILHSLHERQFPQWQFELLSHYNLLFYGYGSKRKLLTKFAQSYLNDGPLVVVNGYFPSITIRDILNKLSVDALGINAPTGSIQDHVSLIMEHFQRGENEYDNIYLLIHNIDGVNLRNERVQTALSILASCPNIHIIASIDHINAGLLWDSIKIARFNWIWHDATTFDNYLTETSFENTLMVRQSEIGGSRGVNYVLASLTSNARGIFKVLAEHQIIEMELATMEGRGDESVGLTYNAYYTKCREAFFVSNDVTFRTQLTEFRDHKIIQSKRSVDGTEIMYLPLDKSILTSILETIS</sequence>
<dbReference type="PANTHER" id="PTHR14052">
    <property type="entry name" value="ORIGIN RECOGNITION COMPLEX SUBUNIT 2"/>
    <property type="match status" value="1"/>
</dbReference>
<proteinExistence type="inferred from homology"/>
<evidence type="ECO:0000256" key="4">
    <source>
        <dbReference type="ARBA" id="ARBA00023242"/>
    </source>
</evidence>
<reference evidence="9" key="1">
    <citation type="submission" date="2020-12" db="EMBL/GenBank/DDBJ databases">
        <title>Metabolic potential, ecology and presence of endohyphal bacteria is reflected in genomic diversity of Mucoromycotina.</title>
        <authorList>
            <person name="Muszewska A."/>
            <person name="Okrasinska A."/>
            <person name="Steczkiewicz K."/>
            <person name="Drgas O."/>
            <person name="Orlowska M."/>
            <person name="Perlinska-Lenart U."/>
            <person name="Aleksandrzak-Piekarczyk T."/>
            <person name="Szatraj K."/>
            <person name="Zielenkiewicz U."/>
            <person name="Pilsyk S."/>
            <person name="Malc E."/>
            <person name="Mieczkowski P."/>
            <person name="Kruszewska J.S."/>
            <person name="Biernat P."/>
            <person name="Pawlowska J."/>
        </authorList>
    </citation>
    <scope>NUCLEOTIDE SEQUENCE</scope>
    <source>
        <strain evidence="9">WA0000067209</strain>
    </source>
</reference>
<evidence type="ECO:0000256" key="6">
    <source>
        <dbReference type="SAM" id="MobiDB-lite"/>
    </source>
</evidence>
<feature type="compositionally biased region" description="Basic and acidic residues" evidence="6">
    <location>
        <begin position="228"/>
        <end position="241"/>
    </location>
</feature>
<accession>A0A8H7Q0U8</accession>
<dbReference type="AlphaFoldDB" id="A0A8H7Q0U8"/>
<evidence type="ECO:0000256" key="1">
    <source>
        <dbReference type="ARBA" id="ARBA00004123"/>
    </source>
</evidence>
<feature type="compositionally biased region" description="Acidic residues" evidence="6">
    <location>
        <begin position="242"/>
        <end position="265"/>
    </location>
</feature>
<organism evidence="9 10">
    <name type="scientific">Mortierella isabellina</name>
    <name type="common">Filamentous fungus</name>
    <name type="synonym">Umbelopsis isabellina</name>
    <dbReference type="NCBI Taxonomy" id="91625"/>
    <lineage>
        <taxon>Eukaryota</taxon>
        <taxon>Fungi</taxon>
        <taxon>Fungi incertae sedis</taxon>
        <taxon>Mucoromycota</taxon>
        <taxon>Mucoromycotina</taxon>
        <taxon>Umbelopsidomycetes</taxon>
        <taxon>Umbelopsidales</taxon>
        <taxon>Umbelopsidaceae</taxon>
        <taxon>Umbelopsis</taxon>
    </lineage>
</organism>
<comment type="subcellular location">
    <subcellularLocation>
        <location evidence="1 5">Nucleus</location>
    </subcellularLocation>
</comment>
<feature type="compositionally biased region" description="Gly residues" evidence="6">
    <location>
        <begin position="104"/>
        <end position="118"/>
    </location>
</feature>
<dbReference type="Pfam" id="PF24882">
    <property type="entry name" value="WHD_ORC2"/>
    <property type="match status" value="1"/>
</dbReference>
<dbReference type="Pfam" id="PF04084">
    <property type="entry name" value="RecA-like_ORC2"/>
    <property type="match status" value="1"/>
</dbReference>
<dbReference type="GO" id="GO:0006260">
    <property type="term" value="P:DNA replication"/>
    <property type="evidence" value="ECO:0007669"/>
    <property type="project" value="UniProtKB-UniRule"/>
</dbReference>
<keyword evidence="4 5" id="KW-0539">Nucleus</keyword>
<gene>
    <name evidence="9" type="ORF">INT43_006742</name>
</gene>
<dbReference type="GO" id="GO:0005664">
    <property type="term" value="C:nuclear origin of replication recognition complex"/>
    <property type="evidence" value="ECO:0007669"/>
    <property type="project" value="UniProtKB-UniRule"/>
</dbReference>
<evidence type="ECO:0000313" key="10">
    <source>
        <dbReference type="Proteomes" id="UP000654370"/>
    </source>
</evidence>
<dbReference type="InterPro" id="IPR007220">
    <property type="entry name" value="ORC2"/>
</dbReference>
<evidence type="ECO:0000256" key="3">
    <source>
        <dbReference type="ARBA" id="ARBA00022705"/>
    </source>
</evidence>
<dbReference type="Proteomes" id="UP000654370">
    <property type="component" value="Unassembled WGS sequence"/>
</dbReference>
<feature type="domain" description="Origin recognition complex subunit 2 winged-helix" evidence="8">
    <location>
        <begin position="547"/>
        <end position="607"/>
    </location>
</feature>
<name>A0A8H7Q0U8_MORIS</name>